<dbReference type="Proteomes" id="UP000639606">
    <property type="component" value="Unassembled WGS sequence"/>
</dbReference>
<feature type="domain" description="Pyridoxamine 5'-phosphate oxidase N-terminal" evidence="1">
    <location>
        <begin position="36"/>
        <end position="156"/>
    </location>
</feature>
<dbReference type="Gene3D" id="2.30.110.10">
    <property type="entry name" value="Electron Transport, Fmn-binding Protein, Chain A"/>
    <property type="match status" value="1"/>
</dbReference>
<proteinExistence type="predicted"/>
<dbReference type="Pfam" id="PF01243">
    <property type="entry name" value="PNPOx_N"/>
    <property type="match status" value="1"/>
</dbReference>
<accession>A0A918EGY7</accession>
<reference evidence="2" key="2">
    <citation type="submission" date="2020-09" db="EMBL/GenBank/DDBJ databases">
        <authorList>
            <person name="Sun Q."/>
            <person name="Ohkuma M."/>
        </authorList>
    </citation>
    <scope>NUCLEOTIDE SEQUENCE</scope>
    <source>
        <strain evidence="2">JCM 3313</strain>
    </source>
</reference>
<dbReference type="SUPFAM" id="SSF50475">
    <property type="entry name" value="FMN-binding split barrel"/>
    <property type="match status" value="1"/>
</dbReference>
<sequence>MTAELLENTQDPAGTSAFIFNQTAPGPAKPWSWAENLLASAHTYWLVTTSPDGVPHSRPLWGVWDQDTFLFSSQNRCGRFLEVNPRASVNLQVGEDVVMIEGSCSRVIAVDEINVLAEAVGVKYDWKLSVTEGRVHTQFGQSAPVFRLTPQRVYGWAGIAEWESATRWDFPRAR</sequence>
<keyword evidence="3" id="KW-1185">Reference proteome</keyword>
<evidence type="ECO:0000313" key="2">
    <source>
        <dbReference type="EMBL" id="GGP72368.1"/>
    </source>
</evidence>
<dbReference type="RefSeq" id="WP_189226092.1">
    <property type="nucleotide sequence ID" value="NZ_JAGINV010000001.1"/>
</dbReference>
<protein>
    <submittedName>
        <fullName evidence="2">Pyridoxamine 5'-phosphate oxidase</fullName>
    </submittedName>
</protein>
<dbReference type="InterPro" id="IPR012349">
    <property type="entry name" value="Split_barrel_FMN-bd"/>
</dbReference>
<dbReference type="EMBL" id="BMRG01000013">
    <property type="protein sequence ID" value="GGP72368.1"/>
    <property type="molecule type" value="Genomic_DNA"/>
</dbReference>
<dbReference type="InterPro" id="IPR011576">
    <property type="entry name" value="Pyridox_Oxase_N"/>
</dbReference>
<reference evidence="2" key="1">
    <citation type="journal article" date="2014" name="Int. J. Syst. Evol. Microbiol.">
        <title>Complete genome sequence of Corynebacterium casei LMG S-19264T (=DSM 44701T), isolated from a smear-ripened cheese.</title>
        <authorList>
            <consortium name="US DOE Joint Genome Institute (JGI-PGF)"/>
            <person name="Walter F."/>
            <person name="Albersmeier A."/>
            <person name="Kalinowski J."/>
            <person name="Ruckert C."/>
        </authorList>
    </citation>
    <scope>NUCLEOTIDE SEQUENCE</scope>
    <source>
        <strain evidence="2">JCM 3313</strain>
    </source>
</reference>
<dbReference type="AlphaFoldDB" id="A0A918EGY7"/>
<evidence type="ECO:0000259" key="1">
    <source>
        <dbReference type="Pfam" id="PF01243"/>
    </source>
</evidence>
<comment type="caution">
    <text evidence="2">The sequence shown here is derived from an EMBL/GenBank/DDBJ whole genome shotgun (WGS) entry which is preliminary data.</text>
</comment>
<organism evidence="2 3">
    <name type="scientific">Saccharothrix coeruleofusca</name>
    <dbReference type="NCBI Taxonomy" id="33919"/>
    <lineage>
        <taxon>Bacteria</taxon>
        <taxon>Bacillati</taxon>
        <taxon>Actinomycetota</taxon>
        <taxon>Actinomycetes</taxon>
        <taxon>Pseudonocardiales</taxon>
        <taxon>Pseudonocardiaceae</taxon>
        <taxon>Saccharothrix</taxon>
    </lineage>
</organism>
<gene>
    <name evidence="2" type="ORF">GCM10010185_51980</name>
</gene>
<name>A0A918EGY7_9PSEU</name>
<evidence type="ECO:0000313" key="3">
    <source>
        <dbReference type="Proteomes" id="UP000639606"/>
    </source>
</evidence>